<evidence type="ECO:0008006" key="4">
    <source>
        <dbReference type="Google" id="ProtNLM"/>
    </source>
</evidence>
<reference evidence="3" key="1">
    <citation type="submission" date="2016-12" db="EMBL/GenBank/DDBJ databases">
        <authorList>
            <person name="Varghese N."/>
            <person name="Submissions S."/>
        </authorList>
    </citation>
    <scope>NUCLEOTIDE SEQUENCE [LARGE SCALE GENOMIC DNA]</scope>
    <source>
        <strain evidence="3">DSM 11032</strain>
    </source>
</reference>
<protein>
    <recommendedName>
        <fullName evidence="4">DUF2497 domain-containing protein</fullName>
    </recommendedName>
</protein>
<dbReference type="EMBL" id="FRDF01000014">
    <property type="protein sequence ID" value="SHN62057.1"/>
    <property type="molecule type" value="Genomic_DNA"/>
</dbReference>
<dbReference type="STRING" id="198312.SAMN02745193_02371"/>
<dbReference type="InterPro" id="IPR019632">
    <property type="entry name" value="DUF2497"/>
</dbReference>
<dbReference type="Proteomes" id="UP000184391">
    <property type="component" value="Unassembled WGS sequence"/>
</dbReference>
<accession>A0A1M7SU26</accession>
<dbReference type="AlphaFoldDB" id="A0A1M7SU26"/>
<keyword evidence="3" id="KW-1185">Reference proteome</keyword>
<gene>
    <name evidence="2" type="ORF">SAMN02745193_02371</name>
</gene>
<sequence>MGQEGEASVEEILESIKKVIARDNRAGALEARRLREQAADQADAEAPPHETAERPRQHQVRDAEEVLDLANMEFAPDDESSALPIENARGNPDESPLIADTVRSAMQENLAALAMLAEPGARPQIVRSGETSLEGLTRELLRPMLAQWLEAHLPAMVEKLVQAEIARIVGKKV</sequence>
<dbReference type="Pfam" id="PF10691">
    <property type="entry name" value="DUF2497"/>
    <property type="match status" value="1"/>
</dbReference>
<dbReference type="RefSeq" id="WP_072675214.1">
    <property type="nucleotide sequence ID" value="NZ_FRDF01000014.1"/>
</dbReference>
<feature type="compositionally biased region" description="Basic and acidic residues" evidence="1">
    <location>
        <begin position="46"/>
        <end position="60"/>
    </location>
</feature>
<feature type="region of interest" description="Disordered" evidence="1">
    <location>
        <begin position="34"/>
        <end position="60"/>
    </location>
</feature>
<proteinExistence type="predicted"/>
<dbReference type="OrthoDB" id="7189469at2"/>
<name>A0A1M7SU26_9SPHN</name>
<evidence type="ECO:0000313" key="2">
    <source>
        <dbReference type="EMBL" id="SHN62057.1"/>
    </source>
</evidence>
<evidence type="ECO:0000313" key="3">
    <source>
        <dbReference type="Proteomes" id="UP000184391"/>
    </source>
</evidence>
<evidence type="ECO:0000256" key="1">
    <source>
        <dbReference type="SAM" id="MobiDB-lite"/>
    </source>
</evidence>
<organism evidence="2 3">
    <name type="scientific">Erythrobacter sanguineus</name>
    <dbReference type="NCBI Taxonomy" id="198312"/>
    <lineage>
        <taxon>Bacteria</taxon>
        <taxon>Pseudomonadati</taxon>
        <taxon>Pseudomonadota</taxon>
        <taxon>Alphaproteobacteria</taxon>
        <taxon>Sphingomonadales</taxon>
        <taxon>Erythrobacteraceae</taxon>
        <taxon>Erythrobacter/Porphyrobacter group</taxon>
        <taxon>Erythrobacter</taxon>
    </lineage>
</organism>